<dbReference type="InParanoid" id="A0CRV4"/>
<feature type="transmembrane region" description="Helical" evidence="1">
    <location>
        <begin position="248"/>
        <end position="268"/>
    </location>
</feature>
<feature type="transmembrane region" description="Helical" evidence="1">
    <location>
        <begin position="153"/>
        <end position="175"/>
    </location>
</feature>
<feature type="transmembrane region" description="Helical" evidence="1">
    <location>
        <begin position="112"/>
        <end position="133"/>
    </location>
</feature>
<dbReference type="KEGG" id="ptm:GSPATT00009836001"/>
<keyword evidence="3" id="KW-1185">Reference proteome</keyword>
<feature type="transmembrane region" description="Helical" evidence="1">
    <location>
        <begin position="76"/>
        <end position="100"/>
    </location>
</feature>
<feature type="transmembrane region" description="Helical" evidence="1">
    <location>
        <begin position="280"/>
        <end position="297"/>
    </location>
</feature>
<gene>
    <name evidence="2" type="ORF">GSPATT00009836001</name>
</gene>
<proteinExistence type="predicted"/>
<feature type="transmembrane region" description="Helical" evidence="1">
    <location>
        <begin position="187"/>
        <end position="209"/>
    </location>
</feature>
<sequence>MLQGFCFVSMYQPSFTLNLKVQKVILLIYYCQILTLAFPIDGWDQWNYRDGALRMMKNLLNIILIFPLVIEVKSQALIYVLIVLFFLFNLFMLSAIFWIVKFKNKLSFILTITYWYLVLVPKLFFIPQLFVFIGSMSFGKRALLYSNFEFQVFLPINILSILVLTYNCFFSIYFIRKMRLLKDNGLVQKFSQLCFLRELVVIAIIYLHFLNRIPIVNALQLILMNGFFLILLLDALHFNTYHPQIKRFALILISGCIGLLLIISINVISQNKLIPEEQLIIIQLIVATLFVFISVFYQNRKIVYQLQGDSNSHYQIQFVEWLFYTFIELNQKKKKQQNLFFYSLFIQYHQQKCASCLKKILQHKKIASKSIKYYVLNCVLQNALKLSFGSDYELLEIYYADFLNKIKKQPLSSYVELKGFVLKHQKISHHFKSTISYLFEELEEIILNENNLVENESHNYEKNYLDQILPQVLQLIDKKIEIWSEQIRGLDTIYDLEKLIFGYSKEVVICQDTLQKYLQIDLLKFNEIQKVKSVIELRITSIFLLIILNDFYNSLKCEQQIQEILQIENSLPNDVISNIDILHDNLCLVMVSMVKDRGFIKNTKKHQIANYFGLEVEEVESINHINLFIPQYLVEIHTQFLQSYLETAQTSLFHQYQIHNKQNWKITLVFLMIILQLHVYQKLRKHQSSSYLMRVARFYQ</sequence>
<organism evidence="2 3">
    <name type="scientific">Paramecium tetraurelia</name>
    <dbReference type="NCBI Taxonomy" id="5888"/>
    <lineage>
        <taxon>Eukaryota</taxon>
        <taxon>Sar</taxon>
        <taxon>Alveolata</taxon>
        <taxon>Ciliophora</taxon>
        <taxon>Intramacronucleata</taxon>
        <taxon>Oligohymenophorea</taxon>
        <taxon>Peniculida</taxon>
        <taxon>Parameciidae</taxon>
        <taxon>Paramecium</taxon>
    </lineage>
</organism>
<reference evidence="2 3" key="1">
    <citation type="journal article" date="2006" name="Nature">
        <title>Global trends of whole-genome duplications revealed by the ciliate Paramecium tetraurelia.</title>
        <authorList>
            <consortium name="Genoscope"/>
            <person name="Aury J.-M."/>
            <person name="Jaillon O."/>
            <person name="Duret L."/>
            <person name="Noel B."/>
            <person name="Jubin C."/>
            <person name="Porcel B.M."/>
            <person name="Segurens B."/>
            <person name="Daubin V."/>
            <person name="Anthouard V."/>
            <person name="Aiach N."/>
            <person name="Arnaiz O."/>
            <person name="Billaut A."/>
            <person name="Beisson J."/>
            <person name="Blanc I."/>
            <person name="Bouhouche K."/>
            <person name="Camara F."/>
            <person name="Duharcourt S."/>
            <person name="Guigo R."/>
            <person name="Gogendeau D."/>
            <person name="Katinka M."/>
            <person name="Keller A.-M."/>
            <person name="Kissmehl R."/>
            <person name="Klotz C."/>
            <person name="Koll F."/>
            <person name="Le Moue A."/>
            <person name="Lepere C."/>
            <person name="Malinsky S."/>
            <person name="Nowacki M."/>
            <person name="Nowak J.K."/>
            <person name="Plattner H."/>
            <person name="Poulain J."/>
            <person name="Ruiz F."/>
            <person name="Serrano V."/>
            <person name="Zagulski M."/>
            <person name="Dessen P."/>
            <person name="Betermier M."/>
            <person name="Weissenbach J."/>
            <person name="Scarpelli C."/>
            <person name="Schachter V."/>
            <person name="Sperling L."/>
            <person name="Meyer E."/>
            <person name="Cohen J."/>
            <person name="Wincker P."/>
        </authorList>
    </citation>
    <scope>NUCLEOTIDE SEQUENCE [LARGE SCALE GENOMIC DNA]</scope>
    <source>
        <strain evidence="2 3">Stock d4-2</strain>
    </source>
</reference>
<keyword evidence="1" id="KW-1133">Transmembrane helix</keyword>
<evidence type="ECO:0000313" key="3">
    <source>
        <dbReference type="Proteomes" id="UP000000600"/>
    </source>
</evidence>
<dbReference type="PANTHER" id="PTHR31600">
    <property type="entry name" value="TINY MACROCYSTS PROTEIN B-RELATED"/>
    <property type="match status" value="1"/>
</dbReference>
<evidence type="ECO:0000313" key="2">
    <source>
        <dbReference type="EMBL" id="CAK73521.1"/>
    </source>
</evidence>
<dbReference type="InterPro" id="IPR052994">
    <property type="entry name" value="Tiny_macrocysts_regulators"/>
</dbReference>
<evidence type="ECO:0000256" key="1">
    <source>
        <dbReference type="SAM" id="Phobius"/>
    </source>
</evidence>
<dbReference type="AlphaFoldDB" id="A0CRV4"/>
<feature type="transmembrane region" description="Helical" evidence="1">
    <location>
        <begin position="20"/>
        <end position="40"/>
    </location>
</feature>
<dbReference type="PANTHER" id="PTHR31600:SF2">
    <property type="entry name" value="GAMETE ENRICHED GENE 10 PROTEIN-RELATED"/>
    <property type="match status" value="1"/>
</dbReference>
<dbReference type="Proteomes" id="UP000000600">
    <property type="component" value="Unassembled WGS sequence"/>
</dbReference>
<feature type="transmembrane region" description="Helical" evidence="1">
    <location>
        <begin position="215"/>
        <end position="236"/>
    </location>
</feature>
<dbReference type="GeneID" id="5026703"/>
<dbReference type="EMBL" id="CT868152">
    <property type="protein sequence ID" value="CAK73521.1"/>
    <property type="molecule type" value="Genomic_DNA"/>
</dbReference>
<name>A0CRV4_PARTE</name>
<evidence type="ECO:0008006" key="4">
    <source>
        <dbReference type="Google" id="ProtNLM"/>
    </source>
</evidence>
<keyword evidence="1" id="KW-0472">Membrane</keyword>
<protein>
    <recommendedName>
        <fullName evidence="4">Transmembrane protein</fullName>
    </recommendedName>
</protein>
<dbReference type="HOGENOM" id="CLU_394057_0_0_1"/>
<dbReference type="RefSeq" id="XP_001440918.1">
    <property type="nucleotide sequence ID" value="XM_001440881.1"/>
</dbReference>
<accession>A0CRV4</accession>
<keyword evidence="1" id="KW-0812">Transmembrane</keyword>
<dbReference type="eggNOG" id="ENOG502RT0U">
    <property type="taxonomic scope" value="Eukaryota"/>
</dbReference>